<accession>A0A194V0I6</accession>
<dbReference type="AlphaFoldDB" id="A0A194V0I6"/>
<name>A0A194V0I6_CYTMA</name>
<dbReference type="EMBL" id="KN714699">
    <property type="protein sequence ID" value="KUI57386.1"/>
    <property type="molecule type" value="Genomic_DNA"/>
</dbReference>
<evidence type="ECO:0000313" key="1">
    <source>
        <dbReference type="EMBL" id="KUI57386.1"/>
    </source>
</evidence>
<organism evidence="1 2">
    <name type="scientific">Cytospora mali</name>
    <name type="common">Apple Valsa canker fungus</name>
    <name type="synonym">Valsa mali</name>
    <dbReference type="NCBI Taxonomy" id="578113"/>
    <lineage>
        <taxon>Eukaryota</taxon>
        <taxon>Fungi</taxon>
        <taxon>Dikarya</taxon>
        <taxon>Ascomycota</taxon>
        <taxon>Pezizomycotina</taxon>
        <taxon>Sordariomycetes</taxon>
        <taxon>Sordariomycetidae</taxon>
        <taxon>Diaporthales</taxon>
        <taxon>Cytosporaceae</taxon>
        <taxon>Cytospora</taxon>
    </lineage>
</organism>
<dbReference type="Proteomes" id="UP000078576">
    <property type="component" value="Unassembled WGS sequence"/>
</dbReference>
<gene>
    <name evidence="1" type="ORF">VP1G_10909</name>
</gene>
<keyword evidence="2" id="KW-1185">Reference proteome</keyword>
<sequence>MAKISLRGVMWCGGEAILNWAECKFDNKAAKFAEYEQTTTNNRLLMPQTDRKQLEWATEKRWIMKDL</sequence>
<proteinExistence type="predicted"/>
<reference evidence="2" key="1">
    <citation type="submission" date="2014-12" db="EMBL/GenBank/DDBJ databases">
        <title>Genome Sequence of Valsa Canker Pathogens Uncovers a Specific Adaption of Colonization on Woody Bark.</title>
        <authorList>
            <person name="Yin Z."/>
            <person name="Liu H."/>
            <person name="Gao X."/>
            <person name="Li Z."/>
            <person name="Song N."/>
            <person name="Ke X."/>
            <person name="Dai Q."/>
            <person name="Wu Y."/>
            <person name="Sun Y."/>
            <person name="Xu J.-R."/>
            <person name="Kang Z.K."/>
            <person name="Wang L."/>
            <person name="Huang L."/>
        </authorList>
    </citation>
    <scope>NUCLEOTIDE SEQUENCE [LARGE SCALE GENOMIC DNA]</scope>
    <source>
        <strain evidence="2">SXYL134</strain>
    </source>
</reference>
<evidence type="ECO:0000313" key="2">
    <source>
        <dbReference type="Proteomes" id="UP000078576"/>
    </source>
</evidence>
<protein>
    <submittedName>
        <fullName evidence="1">Uncharacterized protein</fullName>
    </submittedName>
</protein>